<dbReference type="Proteomes" id="UP001156389">
    <property type="component" value="Unassembled WGS sequence"/>
</dbReference>
<protein>
    <recommendedName>
        <fullName evidence="1">2-hydroxychromene-2-carboxylate isomerase</fullName>
        <ecNumber evidence="1">5.99.1.4</ecNumber>
    </recommendedName>
</protein>
<dbReference type="InterPro" id="IPR001853">
    <property type="entry name" value="DSBA-like_thioredoxin_dom"/>
</dbReference>
<keyword evidence="1" id="KW-0413">Isomerase</keyword>
<keyword evidence="4" id="KW-1185">Reference proteome</keyword>
<dbReference type="InterPro" id="IPR014440">
    <property type="entry name" value="HCCAis_GSTk"/>
</dbReference>
<dbReference type="EC" id="5.99.1.4" evidence="1"/>
<dbReference type="Pfam" id="PF01323">
    <property type="entry name" value="DSBA"/>
    <property type="match status" value="1"/>
</dbReference>
<comment type="catalytic activity">
    <reaction evidence="1">
        <text>2-hydroxychromene-2-carboxylate = (3E)-4-(2-hydroxyphenyl)-2-oxobut-3-enoate</text>
        <dbReference type="Rhea" id="RHEA:27401"/>
        <dbReference type="ChEBI" id="CHEBI:59350"/>
        <dbReference type="ChEBI" id="CHEBI:59353"/>
        <dbReference type="EC" id="5.99.1.4"/>
    </reaction>
</comment>
<dbReference type="EMBL" id="JAJAGO010000003">
    <property type="protein sequence ID" value="MCT2589593.1"/>
    <property type="molecule type" value="Genomic_DNA"/>
</dbReference>
<gene>
    <name evidence="3" type="ORF">LHJ74_06590</name>
</gene>
<sequence>MRAPKPPRLYFSLRSPFSWMALRRLEERLPQAAELIEFVPFFRPDEKSEAALEEQGGAFHYTEMSKAKHLYILYDTKRLSAKFDYQMSWPLDTGAEWWELPHLAWLKARELGVHRAYYAAVAAARWERGEDICTPASLERICDEAGLDGAALVAAPDESRYRELGVQALMQAYEDDVFGIPYFKLGRQRFWGLDRLDDFLSALENTLPAAEPPGDVPAPVLDRVGAMDQDTAGGCG</sequence>
<evidence type="ECO:0000256" key="1">
    <source>
        <dbReference type="PIRNR" id="PIRNR006386"/>
    </source>
</evidence>
<dbReference type="RefSeq" id="WP_260216600.1">
    <property type="nucleotide sequence ID" value="NZ_JAJAGO010000003.1"/>
</dbReference>
<dbReference type="PANTHER" id="PTHR42943:SF2">
    <property type="entry name" value="GLUTATHIONE S-TRANSFERASE KAPPA 1"/>
    <property type="match status" value="1"/>
</dbReference>
<dbReference type="PANTHER" id="PTHR42943">
    <property type="entry name" value="GLUTATHIONE S-TRANSFERASE KAPPA"/>
    <property type="match status" value="1"/>
</dbReference>
<comment type="caution">
    <text evidence="3">The sequence shown here is derived from an EMBL/GenBank/DDBJ whole genome shotgun (WGS) entry which is preliminary data.</text>
</comment>
<dbReference type="InterPro" id="IPR051924">
    <property type="entry name" value="GST_Kappa/NadH"/>
</dbReference>
<comment type="similarity">
    <text evidence="1">Belongs to the GST superfamily. NadH family.</text>
</comment>
<dbReference type="Gene3D" id="3.40.30.10">
    <property type="entry name" value="Glutaredoxin"/>
    <property type="match status" value="1"/>
</dbReference>
<reference evidence="3 4" key="1">
    <citation type="submission" date="2021-10" db="EMBL/GenBank/DDBJ databases">
        <title>Streptomyces gossypii sp. nov., isolated from soil collected from cotton field.</title>
        <authorList>
            <person name="Ge X."/>
            <person name="Chen X."/>
            <person name="Liu W."/>
        </authorList>
    </citation>
    <scope>NUCLEOTIDE SEQUENCE [LARGE SCALE GENOMIC DNA]</scope>
    <source>
        <strain evidence="3 4">N2-109</strain>
    </source>
</reference>
<evidence type="ECO:0000259" key="2">
    <source>
        <dbReference type="Pfam" id="PF01323"/>
    </source>
</evidence>
<dbReference type="InterPro" id="IPR036249">
    <property type="entry name" value="Thioredoxin-like_sf"/>
</dbReference>
<accession>A0ABT2JPE8</accession>
<evidence type="ECO:0000313" key="3">
    <source>
        <dbReference type="EMBL" id="MCT2589593.1"/>
    </source>
</evidence>
<dbReference type="PIRSF" id="PIRSF006386">
    <property type="entry name" value="HCCAis_GSTk"/>
    <property type="match status" value="1"/>
</dbReference>
<evidence type="ECO:0000313" key="4">
    <source>
        <dbReference type="Proteomes" id="UP001156389"/>
    </source>
</evidence>
<feature type="domain" description="DSBA-like thioredoxin" evidence="2">
    <location>
        <begin position="9"/>
        <end position="203"/>
    </location>
</feature>
<name>A0ABT2JPE8_9ACTN</name>
<organism evidence="3 4">
    <name type="scientific">Streptomyces gossypii</name>
    <dbReference type="NCBI Taxonomy" id="2883101"/>
    <lineage>
        <taxon>Bacteria</taxon>
        <taxon>Bacillati</taxon>
        <taxon>Actinomycetota</taxon>
        <taxon>Actinomycetes</taxon>
        <taxon>Kitasatosporales</taxon>
        <taxon>Streptomycetaceae</taxon>
        <taxon>Streptomyces</taxon>
    </lineage>
</organism>
<proteinExistence type="inferred from homology"/>
<dbReference type="SUPFAM" id="SSF52833">
    <property type="entry name" value="Thioredoxin-like"/>
    <property type="match status" value="1"/>
</dbReference>